<evidence type="ECO:0000313" key="3">
    <source>
        <dbReference type="EMBL" id="MXG89126.1"/>
    </source>
</evidence>
<evidence type="ECO:0000256" key="1">
    <source>
        <dbReference type="SAM" id="MobiDB-lite"/>
    </source>
</evidence>
<feature type="chain" id="PRO_5026860651" description="Secreted protein" evidence="2">
    <location>
        <begin position="25"/>
        <end position="125"/>
    </location>
</feature>
<organism evidence="3 4">
    <name type="scientific">Nocardioides flavescens</name>
    <dbReference type="NCBI Taxonomy" id="2691959"/>
    <lineage>
        <taxon>Bacteria</taxon>
        <taxon>Bacillati</taxon>
        <taxon>Actinomycetota</taxon>
        <taxon>Actinomycetes</taxon>
        <taxon>Propionibacteriales</taxon>
        <taxon>Nocardioidaceae</taxon>
        <taxon>Nocardioides</taxon>
    </lineage>
</organism>
<feature type="compositionally biased region" description="Basic and acidic residues" evidence="1">
    <location>
        <begin position="115"/>
        <end position="125"/>
    </location>
</feature>
<evidence type="ECO:0000313" key="4">
    <source>
        <dbReference type="Proteomes" id="UP000473325"/>
    </source>
</evidence>
<gene>
    <name evidence="3" type="ORF">GRQ65_06135</name>
</gene>
<dbReference type="RefSeq" id="WP_160876238.1">
    <property type="nucleotide sequence ID" value="NZ_WUEK01000003.1"/>
</dbReference>
<proteinExistence type="predicted"/>
<evidence type="ECO:0000256" key="2">
    <source>
        <dbReference type="SAM" id="SignalP"/>
    </source>
</evidence>
<dbReference type="Proteomes" id="UP000473325">
    <property type="component" value="Unassembled WGS sequence"/>
</dbReference>
<keyword evidence="4" id="KW-1185">Reference proteome</keyword>
<keyword evidence="2" id="KW-0732">Signal</keyword>
<feature type="compositionally biased region" description="Polar residues" evidence="1">
    <location>
        <begin position="102"/>
        <end position="113"/>
    </location>
</feature>
<name>A0A6L7ETZ4_9ACTN</name>
<reference evidence="3 4" key="1">
    <citation type="submission" date="2019-12" db="EMBL/GenBank/DDBJ databases">
        <authorList>
            <person name="Kun Z."/>
        </authorList>
    </citation>
    <scope>NUCLEOTIDE SEQUENCE [LARGE SCALE GENOMIC DNA]</scope>
    <source>
        <strain evidence="3 4">YIM 123512</strain>
    </source>
</reference>
<dbReference type="EMBL" id="WUEK01000003">
    <property type="protein sequence ID" value="MXG89126.1"/>
    <property type="molecule type" value="Genomic_DNA"/>
</dbReference>
<comment type="caution">
    <text evidence="3">The sequence shown here is derived from an EMBL/GenBank/DDBJ whole genome shotgun (WGS) entry which is preliminary data.</text>
</comment>
<evidence type="ECO:0008006" key="5">
    <source>
        <dbReference type="Google" id="ProtNLM"/>
    </source>
</evidence>
<sequence length="125" mass="12880">MRQALALVKAGALGGLASVLLVGAVQTHPPTRVEPAAPVQTAPVLSPAVQERCAAAADRPGTRPPAVVRTASGRLRVVSFETGWAVYTGRRPGHLVAVCNDPSGSSDTTQVGHPNQRELTGRGTE</sequence>
<accession>A0A6L7ETZ4</accession>
<protein>
    <recommendedName>
        <fullName evidence="5">Secreted protein</fullName>
    </recommendedName>
</protein>
<feature type="region of interest" description="Disordered" evidence="1">
    <location>
        <begin position="101"/>
        <end position="125"/>
    </location>
</feature>
<feature type="signal peptide" evidence="2">
    <location>
        <begin position="1"/>
        <end position="24"/>
    </location>
</feature>
<dbReference type="AlphaFoldDB" id="A0A6L7ETZ4"/>